<keyword evidence="9" id="KW-0843">Virulence</keyword>
<evidence type="ECO:0000256" key="9">
    <source>
        <dbReference type="ARBA" id="ARBA00023026"/>
    </source>
</evidence>
<dbReference type="GO" id="GO:0098552">
    <property type="term" value="C:side of membrane"/>
    <property type="evidence" value="ECO:0007669"/>
    <property type="project" value="UniProtKB-KW"/>
</dbReference>
<keyword evidence="7" id="KW-0336">GPI-anchor</keyword>
<evidence type="ECO:0000259" key="15">
    <source>
        <dbReference type="Pfam" id="PF11765"/>
    </source>
</evidence>
<protein>
    <submittedName>
        <fullName evidence="17">Hyr1p homologue, putative</fullName>
    </submittedName>
</protein>
<gene>
    <name evidence="16" type="ordered locus">Cd36_25840</name>
    <name evidence="17" type="ORF">CD36_25840</name>
</gene>
<feature type="compositionally biased region" description="Low complexity" evidence="13">
    <location>
        <begin position="1060"/>
        <end position="1081"/>
    </location>
</feature>
<keyword evidence="8 14" id="KW-0732">Signal</keyword>
<evidence type="ECO:0000256" key="3">
    <source>
        <dbReference type="ARBA" id="ARBA00004589"/>
    </source>
</evidence>
<organism evidence="17 18">
    <name type="scientific">Candida dubliniensis (strain CD36 / ATCC MYA-646 / CBS 7987 / NCPF 3949 / NRRL Y-17841)</name>
    <name type="common">Yeast</name>
    <dbReference type="NCBI Taxonomy" id="573826"/>
    <lineage>
        <taxon>Eukaryota</taxon>
        <taxon>Fungi</taxon>
        <taxon>Dikarya</taxon>
        <taxon>Ascomycota</taxon>
        <taxon>Saccharomycotina</taxon>
        <taxon>Pichiomycetes</taxon>
        <taxon>Debaryomycetaceae</taxon>
        <taxon>Candida/Lodderomyces clade</taxon>
        <taxon>Candida</taxon>
    </lineage>
</organism>
<name>B9WKS0_CANDC</name>
<feature type="domain" description="Hyphally-regulated cell wall protein N-terminal" evidence="15">
    <location>
        <begin position="12"/>
        <end position="331"/>
    </location>
</feature>
<dbReference type="InterPro" id="IPR031573">
    <property type="entry name" value="Cell_wall_rpt"/>
</dbReference>
<sequence length="1227" mass="134192">MFPFLKVIVFIICLLPIFSALEIKENKIDRGKLNFDMQDITIKSGVFWSIVDNSISTFLGSLTVEPHASFFVSSTSPILALQVAFVSFFGVFHNQGNIIFDSRASFTSATYRIATSTFRNTGKMFFSASGTFPNTMDISASNWTNDGLLSFHQDQRTSGVVSLGLPLGTIVNNGQIKLSNQVYQQRTQINGTGCFIATNNSTIYISNSLLPVYRTQNFYLADDTSSIIVDSFSATQTFNVYGFGNGNKIGLTLPLVGNYWYSSYTYDATTGILVMRNVFLEQKFNIGLGYNPSLFKVVTDWGAGIPSTILGSLSYSGCVPLKQLPSICKIELISSLDIPGTKPTQFTSTFISTDDSGRNAEYVGMFDVATNKNFEWVSAMAIITTLPINTVEYPVTPVLEAQWLPTVSSFRSSSSTNKVTPIQSTETGVSTTISLVQITETLLPSGTFSTVKPLVSETTSLGLLFPTKTETQILIESTLIPVLPPKVTYFTNSSSKNEIYSSEVIVDREPISSELLMSDEVSNEVDKLCTDEFCVVSSDFSIEADYSSYYGIGFETFETFDTIEAFGSAERFETAESFHIAETFDTVESSSIVETSQKFESSKTSIETSEWSTFSFPRESFSGLPPPLIQSDTPVSFNSEPTKDTRSEMTIMWEVTDIQGSIITESGIILISGEYETTVTTFPQDSYQLEGHTKYTKTWEVTNNNGSVVTESGLIEESGSYHTTVTTFPPNDRNWAWAANTIQFTKTWLVTNADGSIITESGIVGESDSYQTTVTTFPQELSSVSIYQTSKTHLPETINTDDTDPIPLATSSSIYQSVVVENEFTYLSDGTNTGVFNPTTGLGSDLSDDSMFIISQSLASIDPIESDYISESAVLDSRSLVTTQSMKSPTSLTAILSRVESSVDQFEYVSTLDSKTSGGPIRIVPSEFPESDAPLIIELPDGESLNKTSVTSSIAVNETQNGIEPEFRQNEDVIITSTDSDIAHSIRISEETSGVSNYGDVDDDFTVNFVLLTSNYDNTGSKATSVDYSWKLIVKSDEVQIGQTTGDYNYSIAAANTHHQGGASTQQSASTQQGTYTQQGVQQGSYLRQDVSTQQGTQQGTGYTVADSHFEDFFSSKTTSTTTDDFTRSFDSKDNTTDISTSFFAHLSIVGNSTVFETDYTDFSFIPKSNTSKSDIRGIDFVSNRTYNSHIEGSNVSSLVVKSGSVVPLTRTVIVFVLLAISVVFML</sequence>
<dbReference type="GO" id="GO:0009986">
    <property type="term" value="C:cell surface"/>
    <property type="evidence" value="ECO:0007669"/>
    <property type="project" value="UniProtKB-ARBA"/>
</dbReference>
<dbReference type="InterPro" id="IPR021031">
    <property type="entry name" value="Hyphal-reg_cell_wall_N"/>
</dbReference>
<keyword evidence="18" id="KW-1185">Reference proteome</keyword>
<comment type="similarity">
    <text evidence="4">Belongs to the HYR1/IFF family.</text>
</comment>
<dbReference type="GeneID" id="8050087"/>
<evidence type="ECO:0000256" key="7">
    <source>
        <dbReference type="ARBA" id="ARBA00022622"/>
    </source>
</evidence>
<dbReference type="OrthoDB" id="4022214at2759"/>
<evidence type="ECO:0000256" key="10">
    <source>
        <dbReference type="ARBA" id="ARBA00023136"/>
    </source>
</evidence>
<proteinExistence type="inferred from homology"/>
<evidence type="ECO:0000256" key="5">
    <source>
        <dbReference type="ARBA" id="ARBA00022512"/>
    </source>
</evidence>
<evidence type="ECO:0000256" key="13">
    <source>
        <dbReference type="SAM" id="MobiDB-lite"/>
    </source>
</evidence>
<dbReference type="AlphaFoldDB" id="B9WKS0"/>
<evidence type="ECO:0000256" key="12">
    <source>
        <dbReference type="ARBA" id="ARBA00023288"/>
    </source>
</evidence>
<keyword evidence="6" id="KW-0964">Secreted</keyword>
<evidence type="ECO:0000256" key="11">
    <source>
        <dbReference type="ARBA" id="ARBA00023180"/>
    </source>
</evidence>
<comment type="subcellular location">
    <subcellularLocation>
        <location evidence="3">Membrane</location>
        <topology evidence="3">Lipid-anchor</topology>
        <topology evidence="3">GPI-anchor</topology>
    </subcellularLocation>
    <subcellularLocation>
        <location evidence="2">Secreted</location>
        <location evidence="2">Cell wall</location>
    </subcellularLocation>
</comment>
<feature type="region of interest" description="Disordered" evidence="13">
    <location>
        <begin position="1059"/>
        <end position="1081"/>
    </location>
</feature>
<accession>B9WKS0</accession>
<dbReference type="EMBL" id="FM992695">
    <property type="protein sequence ID" value="CAX39619.1"/>
    <property type="molecule type" value="Genomic_DNA"/>
</dbReference>
<feature type="chain" id="PRO_5002893943" evidence="14">
    <location>
        <begin position="21"/>
        <end position="1227"/>
    </location>
</feature>
<dbReference type="HOGENOM" id="CLU_268223_0_0_1"/>
<dbReference type="CGD" id="CAL0000167580">
    <property type="gene designation" value="Cd36_25840"/>
</dbReference>
<dbReference type="GO" id="GO:0009277">
    <property type="term" value="C:fungal-type cell wall"/>
    <property type="evidence" value="ECO:0007669"/>
    <property type="project" value="UniProtKB-ARBA"/>
</dbReference>
<feature type="signal peptide" evidence="14">
    <location>
        <begin position="1"/>
        <end position="20"/>
    </location>
</feature>
<keyword evidence="11" id="KW-0325">Glycoprotein</keyword>
<evidence type="ECO:0000256" key="4">
    <source>
        <dbReference type="ARBA" id="ARBA00009873"/>
    </source>
</evidence>
<evidence type="ECO:0000256" key="1">
    <source>
        <dbReference type="ARBA" id="ARBA00003560"/>
    </source>
</evidence>
<keyword evidence="12" id="KW-0449">Lipoprotein</keyword>
<evidence type="ECO:0000313" key="16">
    <source>
        <dbReference type="CGD" id="CAL0000167580"/>
    </source>
</evidence>
<evidence type="ECO:0000313" key="18">
    <source>
        <dbReference type="Proteomes" id="UP000002605"/>
    </source>
</evidence>
<dbReference type="Proteomes" id="UP000002605">
    <property type="component" value="Chromosome R"/>
</dbReference>
<evidence type="ECO:0000256" key="6">
    <source>
        <dbReference type="ARBA" id="ARBA00022525"/>
    </source>
</evidence>
<evidence type="ECO:0000313" key="17">
    <source>
        <dbReference type="EMBL" id="CAX39619.1"/>
    </source>
</evidence>
<keyword evidence="5" id="KW-0134">Cell wall</keyword>
<dbReference type="Pfam" id="PF11765">
    <property type="entry name" value="Hyphal_reg_CWP"/>
    <property type="match status" value="1"/>
</dbReference>
<dbReference type="VEuPathDB" id="FungiDB:CD36_25840"/>
<comment type="function">
    <text evidence="1">GPI-anchored cell wall protein involved in cell wall organization, hyphal growth, as well as in host-fungal interaction and virulence.</text>
</comment>
<dbReference type="Pfam" id="PF15789">
    <property type="entry name" value="Hyr1"/>
    <property type="match status" value="2"/>
</dbReference>
<dbReference type="KEGG" id="cdu:CD36_25840"/>
<keyword evidence="10" id="KW-0472">Membrane</keyword>
<evidence type="ECO:0000256" key="2">
    <source>
        <dbReference type="ARBA" id="ARBA00004191"/>
    </source>
</evidence>
<reference evidence="17 18" key="1">
    <citation type="journal article" date="2009" name="Genome Res.">
        <title>Comparative genomics of the fungal pathogens Candida dubliniensis and Candida albicans.</title>
        <authorList>
            <person name="Jackson A.P."/>
            <person name="Gamble J.A."/>
            <person name="Yeomans T."/>
            <person name="Moran G.P."/>
            <person name="Saunders D."/>
            <person name="Harris D."/>
            <person name="Aslett M."/>
            <person name="Barrell J.F."/>
            <person name="Butler G."/>
            <person name="Citiulo F."/>
            <person name="Coleman D.C."/>
            <person name="de Groot P.W.J."/>
            <person name="Goodwin T.J."/>
            <person name="Quail M.A."/>
            <person name="McQuillan J."/>
            <person name="Munro C.A."/>
            <person name="Pain A."/>
            <person name="Poulter R.T."/>
            <person name="Rajandream M.A."/>
            <person name="Renauld H."/>
            <person name="Spiering M.J."/>
            <person name="Tivey A."/>
            <person name="Gow N.A.R."/>
            <person name="Barrell B."/>
            <person name="Sullivan D.J."/>
            <person name="Berriman M."/>
        </authorList>
    </citation>
    <scope>NUCLEOTIDE SEQUENCE [LARGE SCALE GENOMIC DNA]</scope>
    <source>
        <strain evidence="18">CD36 / ATCC MYA-646 / CBS 7987 / NCPF 3949 / NRRL Y-17841</strain>
    </source>
</reference>
<evidence type="ECO:0000256" key="14">
    <source>
        <dbReference type="SAM" id="SignalP"/>
    </source>
</evidence>
<evidence type="ECO:0000256" key="8">
    <source>
        <dbReference type="ARBA" id="ARBA00022729"/>
    </source>
</evidence>
<dbReference type="RefSeq" id="XP_002421681.1">
    <property type="nucleotide sequence ID" value="XM_002421636.1"/>
</dbReference>